<dbReference type="InterPro" id="IPR036910">
    <property type="entry name" value="HMG_box_dom_sf"/>
</dbReference>
<dbReference type="AlphaFoldDB" id="A0A814N7C4"/>
<evidence type="ECO:0000313" key="7">
    <source>
        <dbReference type="EMBL" id="CAF1278247.1"/>
    </source>
</evidence>
<sequence length="164" mass="18647">MPAKQTKDSNAPRKPLSAYMLFSADERPKLKASGLDNFIEMSKALGAAWKQADSKTKAHYEKEHEREKIRYENELKEYEKSGEAAPSSKSVQKTHSSSKSETTTSATTTSKNNITTDKNEKHKSDNDDDNEEEEDDDEEEDEDESEEEEEEKPITPVKSSRKKI</sequence>
<dbReference type="Pfam" id="PF00505">
    <property type="entry name" value="HMG_box"/>
    <property type="match status" value="1"/>
</dbReference>
<dbReference type="PANTHER" id="PTHR48112:SF22">
    <property type="entry name" value="MITOCHONDRIAL TRANSCRIPTION FACTOR A, ISOFORM B"/>
    <property type="match status" value="1"/>
</dbReference>
<dbReference type="SMART" id="SM00398">
    <property type="entry name" value="HMG"/>
    <property type="match status" value="1"/>
</dbReference>
<accession>A0A814N7C4</accession>
<evidence type="ECO:0000313" key="5">
    <source>
        <dbReference type="EMBL" id="CAF1086581.1"/>
    </source>
</evidence>
<dbReference type="PANTHER" id="PTHR48112">
    <property type="entry name" value="HIGH MOBILITY GROUP PROTEIN DSP1"/>
    <property type="match status" value="1"/>
</dbReference>
<reference evidence="5" key="1">
    <citation type="submission" date="2021-02" db="EMBL/GenBank/DDBJ databases">
        <authorList>
            <person name="Nowell W R."/>
        </authorList>
    </citation>
    <scope>NUCLEOTIDE SEQUENCE</scope>
</reference>
<dbReference type="EMBL" id="CAJOBD010000890">
    <property type="protein sequence ID" value="CAF3732778.1"/>
    <property type="molecule type" value="Genomic_DNA"/>
</dbReference>
<dbReference type="InterPro" id="IPR009071">
    <property type="entry name" value="HMG_box_dom"/>
</dbReference>
<feature type="compositionally biased region" description="Low complexity" evidence="3">
    <location>
        <begin position="87"/>
        <end position="116"/>
    </location>
</feature>
<feature type="region of interest" description="Disordered" evidence="3">
    <location>
        <begin position="50"/>
        <end position="164"/>
    </location>
</feature>
<evidence type="ECO:0000313" key="10">
    <source>
        <dbReference type="Proteomes" id="UP000663870"/>
    </source>
</evidence>
<dbReference type="InterPro" id="IPR050342">
    <property type="entry name" value="HMGB"/>
</dbReference>
<dbReference type="Proteomes" id="UP000663836">
    <property type="component" value="Unassembled WGS sequence"/>
</dbReference>
<keyword evidence="10" id="KW-1185">Reference proteome</keyword>
<comment type="caution">
    <text evidence="5">The sequence shown here is derived from an EMBL/GenBank/DDBJ whole genome shotgun (WGS) entry which is preliminary data.</text>
</comment>
<dbReference type="EMBL" id="CAJNOH010000606">
    <property type="protein sequence ID" value="CAF1086581.1"/>
    <property type="molecule type" value="Genomic_DNA"/>
</dbReference>
<evidence type="ECO:0000313" key="6">
    <source>
        <dbReference type="EMBL" id="CAF1149433.1"/>
    </source>
</evidence>
<evidence type="ECO:0000313" key="8">
    <source>
        <dbReference type="EMBL" id="CAF3732778.1"/>
    </source>
</evidence>
<dbReference type="SUPFAM" id="SSF47095">
    <property type="entry name" value="HMG-box"/>
    <property type="match status" value="1"/>
</dbReference>
<keyword evidence="1 2" id="KW-0238">DNA-binding</keyword>
<dbReference type="GO" id="GO:0005634">
    <property type="term" value="C:nucleus"/>
    <property type="evidence" value="ECO:0007669"/>
    <property type="project" value="UniProtKB-UniRule"/>
</dbReference>
<protein>
    <recommendedName>
        <fullName evidence="4">HMG box domain-containing protein</fullName>
    </recommendedName>
</protein>
<feature type="compositionally biased region" description="Acidic residues" evidence="3">
    <location>
        <begin position="126"/>
        <end position="151"/>
    </location>
</feature>
<dbReference type="EMBL" id="CAJNOL010001061">
    <property type="protein sequence ID" value="CAF1278247.1"/>
    <property type="molecule type" value="Genomic_DNA"/>
</dbReference>
<dbReference type="Gene3D" id="1.10.30.10">
    <property type="entry name" value="High mobility group box domain"/>
    <property type="match status" value="1"/>
</dbReference>
<keyword evidence="2" id="KW-0539">Nucleus</keyword>
<proteinExistence type="predicted"/>
<feature type="domain" description="HMG box" evidence="4">
    <location>
        <begin position="12"/>
        <end position="79"/>
    </location>
</feature>
<evidence type="ECO:0000259" key="4">
    <source>
        <dbReference type="PROSITE" id="PS50118"/>
    </source>
</evidence>
<evidence type="ECO:0000256" key="3">
    <source>
        <dbReference type="SAM" id="MobiDB-lite"/>
    </source>
</evidence>
<name>A0A814N7C4_9BILA</name>
<feature type="compositionally biased region" description="Basic and acidic residues" evidence="3">
    <location>
        <begin position="52"/>
        <end position="82"/>
    </location>
</feature>
<organism evidence="5 9">
    <name type="scientific">Rotaria sordida</name>
    <dbReference type="NCBI Taxonomy" id="392033"/>
    <lineage>
        <taxon>Eukaryota</taxon>
        <taxon>Metazoa</taxon>
        <taxon>Spiralia</taxon>
        <taxon>Gnathifera</taxon>
        <taxon>Rotifera</taxon>
        <taxon>Eurotatoria</taxon>
        <taxon>Bdelloidea</taxon>
        <taxon>Philodinida</taxon>
        <taxon>Philodinidae</taxon>
        <taxon>Rotaria</taxon>
    </lineage>
</organism>
<evidence type="ECO:0000256" key="1">
    <source>
        <dbReference type="ARBA" id="ARBA00023125"/>
    </source>
</evidence>
<evidence type="ECO:0000313" key="9">
    <source>
        <dbReference type="Proteomes" id="UP000663854"/>
    </source>
</evidence>
<feature type="DNA-binding region" description="HMG box" evidence="2">
    <location>
        <begin position="12"/>
        <end position="79"/>
    </location>
</feature>
<dbReference type="EMBL" id="CAJNOT010001125">
    <property type="protein sequence ID" value="CAF1149433.1"/>
    <property type="molecule type" value="Genomic_DNA"/>
</dbReference>
<dbReference type="PROSITE" id="PS50118">
    <property type="entry name" value="HMG_BOX_2"/>
    <property type="match status" value="1"/>
</dbReference>
<dbReference type="Proteomes" id="UP000663870">
    <property type="component" value="Unassembled WGS sequence"/>
</dbReference>
<dbReference type="GO" id="GO:0003677">
    <property type="term" value="F:DNA binding"/>
    <property type="evidence" value="ECO:0007669"/>
    <property type="project" value="UniProtKB-UniRule"/>
</dbReference>
<dbReference type="Proteomes" id="UP000663854">
    <property type="component" value="Unassembled WGS sequence"/>
</dbReference>
<dbReference type="Proteomes" id="UP000663864">
    <property type="component" value="Unassembled WGS sequence"/>
</dbReference>
<evidence type="ECO:0000256" key="2">
    <source>
        <dbReference type="PROSITE-ProRule" id="PRU00267"/>
    </source>
</evidence>
<gene>
    <name evidence="8" type="ORF">JBS370_LOCUS11517</name>
    <name evidence="7" type="ORF">JXQ802_LOCUS28355</name>
    <name evidence="5" type="ORF">PYM288_LOCUS18956</name>
    <name evidence="6" type="ORF">ZHD862_LOCUS20085</name>
</gene>